<dbReference type="Pfam" id="PF16421">
    <property type="entry name" value="E2F_CC-MB"/>
    <property type="match status" value="1"/>
</dbReference>
<feature type="region of interest" description="Disordered" evidence="6">
    <location>
        <begin position="342"/>
        <end position="361"/>
    </location>
</feature>
<dbReference type="GO" id="GO:0000978">
    <property type="term" value="F:RNA polymerase II cis-regulatory region sequence-specific DNA binding"/>
    <property type="evidence" value="ECO:0007669"/>
    <property type="project" value="InterPro"/>
</dbReference>
<feature type="domain" description="E2F/DP family winged-helix DNA-binding" evidence="7">
    <location>
        <begin position="160"/>
        <end position="209"/>
    </location>
</feature>
<dbReference type="InterPro" id="IPR003316">
    <property type="entry name" value="E2F_WHTH_DNA-bd_dom"/>
</dbReference>
<feature type="region of interest" description="Disordered" evidence="6">
    <location>
        <begin position="404"/>
        <end position="437"/>
    </location>
</feature>
<dbReference type="InterPro" id="IPR032198">
    <property type="entry name" value="E2F_CC-MB"/>
</dbReference>
<feature type="compositionally biased region" description="Basic residues" evidence="6">
    <location>
        <begin position="123"/>
        <end position="133"/>
    </location>
</feature>
<dbReference type="GO" id="GO:0000981">
    <property type="term" value="F:DNA-binding transcription factor activity, RNA polymerase II-specific"/>
    <property type="evidence" value="ECO:0007669"/>
    <property type="project" value="TreeGrafter"/>
</dbReference>
<dbReference type="InterPro" id="IPR015633">
    <property type="entry name" value="E2F"/>
</dbReference>
<sequence length="437" mass="48482">MSGCRTSGDRLARPCGQIPQSLKHRRLLLSSASKASLVEDNRFPAADGRAAGTEVADSVVVNTPVSSNFGASFVFSSDSIWRFDLLKRKPEHGDNEASELSELKITPGSAEVVNNPLVRLTKKSYSRPKVSKHNKSDVQDSLSNAGSPSCNALTNVGTCRYDSSLGLLTKRFINLLKHAQDGTLDLNKAAETLVAEVEKLVLQENQLDECISKMQERMRVFTETESNQKLLYLTIDDIKSVPCFQNQTLIAIKAPHGTTLEVPDPDEFSLCMKAFEYPHWRYRIVIRSTMGPIDIYLVSKFEKNFEEMSSVETPLRTDEMVSSGSLEAAILAVATDESKDEKMEFKNQDRQGCLDASSSEDTGCGMTKIVPSEIDTDADYWLQSDFGASITDLWNTPQSQWDRYRTDDFTTDNTSTAEHQTPCGTIDPPTHAPLQKL</sequence>
<dbReference type="PANTHER" id="PTHR12081:SF18">
    <property type="entry name" value="TRANSCRIPTION FACTOR E2F2-RELATED"/>
    <property type="match status" value="1"/>
</dbReference>
<evidence type="ECO:0000256" key="1">
    <source>
        <dbReference type="ARBA" id="ARBA00010940"/>
    </source>
</evidence>
<accession>A0A8J5HY49</accession>
<feature type="compositionally biased region" description="Polar residues" evidence="6">
    <location>
        <begin position="411"/>
        <end position="423"/>
    </location>
</feature>
<evidence type="ECO:0000313" key="8">
    <source>
        <dbReference type="EMBL" id="KAG6536022.1"/>
    </source>
</evidence>
<dbReference type="SUPFAM" id="SSF144074">
    <property type="entry name" value="E2F-DP heterodimerization region"/>
    <property type="match status" value="1"/>
</dbReference>
<keyword evidence="9" id="KW-1185">Reference proteome</keyword>
<keyword evidence="5" id="KW-0131">Cell cycle</keyword>
<keyword evidence="3" id="KW-0238">DNA-binding</keyword>
<dbReference type="EMBL" id="JACMSC010000001">
    <property type="protein sequence ID" value="KAG6536022.1"/>
    <property type="molecule type" value="Genomic_DNA"/>
</dbReference>
<evidence type="ECO:0000256" key="4">
    <source>
        <dbReference type="ARBA" id="ARBA00023163"/>
    </source>
</evidence>
<dbReference type="Proteomes" id="UP000734854">
    <property type="component" value="Unassembled WGS sequence"/>
</dbReference>
<dbReference type="GO" id="GO:0046983">
    <property type="term" value="F:protein dimerization activity"/>
    <property type="evidence" value="ECO:0007669"/>
    <property type="project" value="InterPro"/>
</dbReference>
<organism evidence="8 9">
    <name type="scientific">Zingiber officinale</name>
    <name type="common">Ginger</name>
    <name type="synonym">Amomum zingiber</name>
    <dbReference type="NCBI Taxonomy" id="94328"/>
    <lineage>
        <taxon>Eukaryota</taxon>
        <taxon>Viridiplantae</taxon>
        <taxon>Streptophyta</taxon>
        <taxon>Embryophyta</taxon>
        <taxon>Tracheophyta</taxon>
        <taxon>Spermatophyta</taxon>
        <taxon>Magnoliopsida</taxon>
        <taxon>Liliopsida</taxon>
        <taxon>Zingiberales</taxon>
        <taxon>Zingiberaceae</taxon>
        <taxon>Zingiber</taxon>
    </lineage>
</organism>
<comment type="caution">
    <text evidence="8">The sequence shown here is derived from an EMBL/GenBank/DDBJ whole genome shotgun (WGS) entry which is preliminary data.</text>
</comment>
<gene>
    <name evidence="8" type="ORF">ZIOFF_001060</name>
</gene>
<dbReference type="PANTHER" id="PTHR12081">
    <property type="entry name" value="TRANSCRIPTION FACTOR E2F"/>
    <property type="match status" value="1"/>
</dbReference>
<evidence type="ECO:0000259" key="7">
    <source>
        <dbReference type="SMART" id="SM01372"/>
    </source>
</evidence>
<dbReference type="Gene3D" id="6.10.250.540">
    <property type="match status" value="1"/>
</dbReference>
<keyword evidence="4" id="KW-0804">Transcription</keyword>
<evidence type="ECO:0000256" key="3">
    <source>
        <dbReference type="ARBA" id="ARBA00023125"/>
    </source>
</evidence>
<reference evidence="8 9" key="1">
    <citation type="submission" date="2020-08" db="EMBL/GenBank/DDBJ databases">
        <title>Plant Genome Project.</title>
        <authorList>
            <person name="Zhang R.-G."/>
        </authorList>
    </citation>
    <scope>NUCLEOTIDE SEQUENCE [LARGE SCALE GENOMIC DNA]</scope>
    <source>
        <tissue evidence="8">Rhizome</tissue>
    </source>
</reference>
<feature type="region of interest" description="Disordered" evidence="6">
    <location>
        <begin position="123"/>
        <end position="145"/>
    </location>
</feature>
<name>A0A8J5HY49_ZINOF</name>
<evidence type="ECO:0000256" key="5">
    <source>
        <dbReference type="ARBA" id="ARBA00023306"/>
    </source>
</evidence>
<dbReference type="GO" id="GO:0090575">
    <property type="term" value="C:RNA polymerase II transcription regulator complex"/>
    <property type="evidence" value="ECO:0007669"/>
    <property type="project" value="TreeGrafter"/>
</dbReference>
<dbReference type="AlphaFoldDB" id="A0A8J5HY49"/>
<keyword evidence="2" id="KW-0805">Transcription regulation</keyword>
<dbReference type="SMART" id="SM01372">
    <property type="entry name" value="E2F_TDP"/>
    <property type="match status" value="1"/>
</dbReference>
<comment type="similarity">
    <text evidence="1">Belongs to the E2F/DP family.</text>
</comment>
<protein>
    <recommendedName>
        <fullName evidence="7">E2F/DP family winged-helix DNA-binding domain-containing protein</fullName>
    </recommendedName>
</protein>
<dbReference type="CDD" id="cd14660">
    <property type="entry name" value="E2F_DD"/>
    <property type="match status" value="1"/>
</dbReference>
<proteinExistence type="inferred from homology"/>
<evidence type="ECO:0000313" key="9">
    <source>
        <dbReference type="Proteomes" id="UP000734854"/>
    </source>
</evidence>
<evidence type="ECO:0000256" key="6">
    <source>
        <dbReference type="SAM" id="MobiDB-lite"/>
    </source>
</evidence>
<evidence type="ECO:0000256" key="2">
    <source>
        <dbReference type="ARBA" id="ARBA00023015"/>
    </source>
</evidence>
<dbReference type="InterPro" id="IPR037241">
    <property type="entry name" value="E2F-DP_heterodim"/>
</dbReference>